<evidence type="ECO:0000313" key="3">
    <source>
        <dbReference type="EMBL" id="SLM12492.1"/>
    </source>
</evidence>
<gene>
    <name evidence="3" type="ORF">SPIROBIBN47_250061</name>
</gene>
<proteinExistence type="predicted"/>
<keyword evidence="2" id="KW-0812">Transmembrane</keyword>
<protein>
    <submittedName>
        <fullName evidence="3">Uncharacterized protein</fullName>
    </submittedName>
</protein>
<dbReference type="AlphaFoldDB" id="A0A3P3XI93"/>
<feature type="region of interest" description="Disordered" evidence="1">
    <location>
        <begin position="254"/>
        <end position="330"/>
    </location>
</feature>
<keyword evidence="2" id="KW-1133">Transmembrane helix</keyword>
<keyword evidence="2" id="KW-0472">Membrane</keyword>
<sequence>MTDSAARAVYCGYENGGGMEKVTAKRIWHKKTMTISTSFFACIAMAVLMLSAPSLLFAQEVEAWFKKPANAALYSQVREDVIAMASQMQALGLSDSILASRLEEGARKKVSPNILQASLQGDLQRAIAAALILKENGLFPSDKKKATAAVEQILILMRAGTSEDEFRISLKAAIAKSGKRESALSRAISALSVVAEAQATYQLNGTDRERLALALIASDMNEKRFDSILASMNAFAQAGYRGSEALTKALEKASLGASGGHESADEGATGSVPGTQNGSQGMPQGNQGGGAQEGKTQGSQHAPTEKPQPPASTNQGSHGKTGGSPGSNSR</sequence>
<reference evidence="3" key="1">
    <citation type="submission" date="2017-02" db="EMBL/GenBank/DDBJ databases">
        <authorList>
            <person name="Regsiter A."/>
            <person name="William W."/>
        </authorList>
    </citation>
    <scope>NUCLEOTIDE SEQUENCE</scope>
    <source>
        <strain evidence="3">Bib</strain>
    </source>
</reference>
<organism evidence="3">
    <name type="scientific">uncultured spirochete</name>
    <dbReference type="NCBI Taxonomy" id="156406"/>
    <lineage>
        <taxon>Bacteria</taxon>
        <taxon>Pseudomonadati</taxon>
        <taxon>Spirochaetota</taxon>
        <taxon>Spirochaetia</taxon>
        <taxon>Spirochaetales</taxon>
        <taxon>environmental samples</taxon>
    </lineage>
</organism>
<feature type="transmembrane region" description="Helical" evidence="2">
    <location>
        <begin position="35"/>
        <end position="58"/>
    </location>
</feature>
<evidence type="ECO:0000256" key="2">
    <source>
        <dbReference type="SAM" id="Phobius"/>
    </source>
</evidence>
<name>A0A3P3XI93_9SPIR</name>
<accession>A0A3P3XI93</accession>
<evidence type="ECO:0000256" key="1">
    <source>
        <dbReference type="SAM" id="MobiDB-lite"/>
    </source>
</evidence>
<feature type="compositionally biased region" description="Polar residues" evidence="1">
    <location>
        <begin position="272"/>
        <end position="285"/>
    </location>
</feature>
<feature type="compositionally biased region" description="Gly residues" evidence="1">
    <location>
        <begin position="319"/>
        <end position="330"/>
    </location>
</feature>
<dbReference type="EMBL" id="FWDM01000018">
    <property type="protein sequence ID" value="SLM12492.1"/>
    <property type="molecule type" value="Genomic_DNA"/>
</dbReference>